<keyword evidence="2 3" id="KW-0808">Transferase</keyword>
<accession>A0A7C3ET61</accession>
<dbReference type="PROSITE" id="PS00815">
    <property type="entry name" value="AIPM_HOMOCIT_SYNTH_1"/>
    <property type="match status" value="1"/>
</dbReference>
<evidence type="ECO:0000259" key="4">
    <source>
        <dbReference type="PROSITE" id="PS50991"/>
    </source>
</evidence>
<organism evidence="5">
    <name type="scientific">Candidatus Methanomethylicus mesodigestus</name>
    <dbReference type="NCBI Taxonomy" id="1867258"/>
    <lineage>
        <taxon>Archaea</taxon>
        <taxon>Thermoproteota</taxon>
        <taxon>Methanosuratincolia</taxon>
        <taxon>Candidatus Methanomethylicales</taxon>
        <taxon>Candidatus Methanomethylicaceae</taxon>
        <taxon>Candidatus Methanomethylicus</taxon>
    </lineage>
</organism>
<dbReference type="GO" id="GO:0046912">
    <property type="term" value="F:acyltransferase activity, acyl groups converted into alkyl on transfer"/>
    <property type="evidence" value="ECO:0007669"/>
    <property type="project" value="InterPro"/>
</dbReference>
<dbReference type="PANTHER" id="PTHR42880:SF1">
    <property type="entry name" value="ISOPROPYLMALATE_HOMOCITRATE_CITRAMALATE SYNTHASE FAMILY PROTEIN"/>
    <property type="match status" value="1"/>
</dbReference>
<reference evidence="5" key="1">
    <citation type="journal article" date="2020" name="mSystems">
        <title>Genome- and Community-Level Interaction Insights into Carbon Utilization and Element Cycling Functions of Hydrothermarchaeota in Hydrothermal Sediment.</title>
        <authorList>
            <person name="Zhou Z."/>
            <person name="Liu Y."/>
            <person name="Xu W."/>
            <person name="Pan J."/>
            <person name="Luo Z.H."/>
            <person name="Li M."/>
        </authorList>
    </citation>
    <scope>NUCLEOTIDE SEQUENCE [LARGE SCALE GENOMIC DNA]</scope>
    <source>
        <strain evidence="5">SpSt-468</strain>
    </source>
</reference>
<evidence type="ECO:0000256" key="3">
    <source>
        <dbReference type="RuleBase" id="RU003523"/>
    </source>
</evidence>
<dbReference type="InterPro" id="IPR013785">
    <property type="entry name" value="Aldolase_TIM"/>
</dbReference>
<gene>
    <name evidence="5" type="ORF">ENS19_05585</name>
</gene>
<proteinExistence type="inferred from homology"/>
<dbReference type="PROSITE" id="PS50991">
    <property type="entry name" value="PYR_CT"/>
    <property type="match status" value="1"/>
</dbReference>
<dbReference type="PANTHER" id="PTHR42880">
    <property type="entry name" value="HOMOCITRATE SYNTHASE"/>
    <property type="match status" value="1"/>
</dbReference>
<sequence length="408" mass="44687">MVNFLSQKMWESSKHYVSPFNFDVAMMGKLSPPKKLKFHDVTLRDGEQQAGLVFSKYDKVMIGRSLNRAGVDRIEVGTPGTSAEDRDAMRALIAATLDAKLYSWCRNKKLDVMAAKECGSQGITIEVPASQVMMKDAYFTTVAETLSRVAENASYAKSEGLEVLLLLVDSTRSDIETLKMIIDGVEKYCDAIALSDSFGVIFPFAMFNLVSKVKTMTNKPVEVHCHNDFGMATANTLAAVAAGASVAHVTVNGIGERAGNTPLSEVALGAKLLLGVDVTVRLEELYRLSNVTAEITGFPTPLNKPIVGQDVFNIESAQAAQWLVKSASRGYAYPFSKDLVGHPGYKLILSKKSGPQNLELKLKELGLKVNTDKYPQILGMIYERSLQKKGAITDDELLEILQDLNIYK</sequence>
<dbReference type="InterPro" id="IPR002034">
    <property type="entry name" value="AIPM/Hcit_synth_CS"/>
</dbReference>
<dbReference type="Pfam" id="PF00682">
    <property type="entry name" value="HMGL-like"/>
    <property type="match status" value="1"/>
</dbReference>
<evidence type="ECO:0000256" key="2">
    <source>
        <dbReference type="ARBA" id="ARBA00022679"/>
    </source>
</evidence>
<comment type="similarity">
    <text evidence="1 3">Belongs to the alpha-IPM synthase/homocitrate synthase family.</text>
</comment>
<dbReference type="EMBL" id="DSTX01000010">
    <property type="protein sequence ID" value="HFK20740.1"/>
    <property type="molecule type" value="Genomic_DNA"/>
</dbReference>
<name>A0A7C3ET61_9CREN</name>
<protein>
    <recommendedName>
        <fullName evidence="4">Pyruvate carboxyltransferase domain-containing protein</fullName>
    </recommendedName>
</protein>
<dbReference type="InterPro" id="IPR000891">
    <property type="entry name" value="PYR_CT"/>
</dbReference>
<dbReference type="AlphaFoldDB" id="A0A7C3ET61"/>
<evidence type="ECO:0000313" key="5">
    <source>
        <dbReference type="EMBL" id="HFK20740.1"/>
    </source>
</evidence>
<dbReference type="PROSITE" id="PS00816">
    <property type="entry name" value="AIPM_HOMOCIT_SYNTH_2"/>
    <property type="match status" value="1"/>
</dbReference>
<feature type="domain" description="Pyruvate carboxyltransferase" evidence="4">
    <location>
        <begin position="36"/>
        <end position="286"/>
    </location>
</feature>
<dbReference type="SUPFAM" id="SSF51569">
    <property type="entry name" value="Aldolase"/>
    <property type="match status" value="1"/>
</dbReference>
<dbReference type="GO" id="GO:0019752">
    <property type="term" value="P:carboxylic acid metabolic process"/>
    <property type="evidence" value="ECO:0007669"/>
    <property type="project" value="InterPro"/>
</dbReference>
<dbReference type="Gene3D" id="1.10.238.260">
    <property type="match status" value="1"/>
</dbReference>
<dbReference type="Gene3D" id="3.20.20.70">
    <property type="entry name" value="Aldolase class I"/>
    <property type="match status" value="1"/>
</dbReference>
<comment type="caution">
    <text evidence="5">The sequence shown here is derived from an EMBL/GenBank/DDBJ whole genome shotgun (WGS) entry which is preliminary data.</text>
</comment>
<evidence type="ECO:0000256" key="1">
    <source>
        <dbReference type="ARBA" id="ARBA00006154"/>
    </source>
</evidence>